<accession>A0A0D9W743</accession>
<dbReference type="AlphaFoldDB" id="A0A0D9W743"/>
<dbReference type="STRING" id="77586.A0A0D9W743"/>
<protein>
    <submittedName>
        <fullName evidence="1">Uncharacterized protein</fullName>
    </submittedName>
</protein>
<reference evidence="2" key="2">
    <citation type="submission" date="2013-12" db="EMBL/GenBank/DDBJ databases">
        <authorList>
            <person name="Yu Y."/>
            <person name="Lee S."/>
            <person name="de Baynast K."/>
            <person name="Wissotski M."/>
            <person name="Liu L."/>
            <person name="Talag J."/>
            <person name="Goicoechea J."/>
            <person name="Angelova A."/>
            <person name="Jetty R."/>
            <person name="Kudrna D."/>
            <person name="Golser W."/>
            <person name="Rivera L."/>
            <person name="Zhang J."/>
            <person name="Wing R."/>
        </authorList>
    </citation>
    <scope>NUCLEOTIDE SEQUENCE</scope>
</reference>
<sequence length="130" mass="15022">MEGYCSVNYLLQLPLFPHLETLEVRCHKKLISVRKFQHSPFLNLRLRKEPVQKKTWTLLRCPQQILECTYNLVACTDLAFSQTDVHPSEEEISKAVIFHIGQAEAVELVSCKTVWVQIGQPDEIELICIN</sequence>
<evidence type="ECO:0000313" key="1">
    <source>
        <dbReference type="EnsemblPlants" id="LPERR04G15020.1"/>
    </source>
</evidence>
<reference evidence="1" key="3">
    <citation type="submission" date="2015-04" db="UniProtKB">
        <authorList>
            <consortium name="EnsemblPlants"/>
        </authorList>
    </citation>
    <scope>IDENTIFICATION</scope>
</reference>
<dbReference type="EnsemblPlants" id="LPERR04G15020.1">
    <property type="protein sequence ID" value="LPERR04G15020.1"/>
    <property type="gene ID" value="LPERR04G15020"/>
</dbReference>
<evidence type="ECO:0000313" key="2">
    <source>
        <dbReference type="Proteomes" id="UP000032180"/>
    </source>
</evidence>
<dbReference type="Proteomes" id="UP000032180">
    <property type="component" value="Chromosome 4"/>
</dbReference>
<dbReference type="eggNOG" id="KOG4658">
    <property type="taxonomic scope" value="Eukaryota"/>
</dbReference>
<dbReference type="HOGENOM" id="CLU_1941145_0_0_1"/>
<organism evidence="1 2">
    <name type="scientific">Leersia perrieri</name>
    <dbReference type="NCBI Taxonomy" id="77586"/>
    <lineage>
        <taxon>Eukaryota</taxon>
        <taxon>Viridiplantae</taxon>
        <taxon>Streptophyta</taxon>
        <taxon>Embryophyta</taxon>
        <taxon>Tracheophyta</taxon>
        <taxon>Spermatophyta</taxon>
        <taxon>Magnoliopsida</taxon>
        <taxon>Liliopsida</taxon>
        <taxon>Poales</taxon>
        <taxon>Poaceae</taxon>
        <taxon>BOP clade</taxon>
        <taxon>Oryzoideae</taxon>
        <taxon>Oryzeae</taxon>
        <taxon>Oryzinae</taxon>
        <taxon>Leersia</taxon>
    </lineage>
</organism>
<name>A0A0D9W743_9ORYZ</name>
<keyword evidence="2" id="KW-1185">Reference proteome</keyword>
<reference evidence="1 2" key="1">
    <citation type="submission" date="2012-08" db="EMBL/GenBank/DDBJ databases">
        <title>Oryza genome evolution.</title>
        <authorList>
            <person name="Wing R.A."/>
        </authorList>
    </citation>
    <scope>NUCLEOTIDE SEQUENCE</scope>
</reference>
<proteinExistence type="predicted"/>
<dbReference type="Gramene" id="LPERR04G15020.1">
    <property type="protein sequence ID" value="LPERR04G15020.1"/>
    <property type="gene ID" value="LPERR04G15020"/>
</dbReference>